<dbReference type="GO" id="GO:0005886">
    <property type="term" value="C:plasma membrane"/>
    <property type="evidence" value="ECO:0007669"/>
    <property type="project" value="UniProtKB-SubCell"/>
</dbReference>
<evidence type="ECO:0000256" key="3">
    <source>
        <dbReference type="ARBA" id="ARBA00022449"/>
    </source>
</evidence>
<keyword evidence="5 9" id="KW-0812">Transmembrane</keyword>
<feature type="transmembrane region" description="Helical" evidence="9">
    <location>
        <begin position="282"/>
        <end position="300"/>
    </location>
</feature>
<evidence type="ECO:0000313" key="12">
    <source>
        <dbReference type="Proteomes" id="UP000295217"/>
    </source>
</evidence>
<comment type="subcellular location">
    <subcellularLocation>
        <location evidence="1">Cell membrane</location>
        <topology evidence="1">Multi-pass membrane protein</topology>
    </subcellularLocation>
</comment>
<dbReference type="PROSITE" id="PS51202">
    <property type="entry name" value="RCK_C"/>
    <property type="match status" value="1"/>
</dbReference>
<dbReference type="InterPro" id="IPR006153">
    <property type="entry name" value="Cation/H_exchanger_TM"/>
</dbReference>
<comment type="caution">
    <text evidence="11">The sequence shown here is derived from an EMBL/GenBank/DDBJ whole genome shotgun (WGS) entry which is preliminary data.</text>
</comment>
<sequence length="514" mass="53942">MRLADRGRGCGVTVDSLNVFLLAGALVLITAVVAVRVSVKLGLPSLVLYLLIGVAIGESGLGIQFSDPDVARSFAYAALIVILAEGGLTTQWDEVRPVFGIGLSLATVGVVVSTAVVAVIGHYLLGLDWLPAILLGAIFAPTDAAAVFSTLRRLPLKRRLSGALEAESGLNDAPAIVLVTILSVSHGPDEGFLMIGLTVVYELLGGAALGYVVGRVGAAILRRTALPASGLYPLVVLTLTVLAYGVGAFAHMSGFAAVYIAALVLGNSHLPHRAATRSFVEGLAWLAQIGLFVMLGLLSSPSDMPGAFVTAVVAGAVLTFVARPISVWAATAPFLMSVRERVFLSWAGLRGAVPVVFATIPLAEGVERADWLFAVVFIVSVVYTVIQAPTLPWLATRLRMVPAFPTRDADVESAPLERLDADLIHVRVPPGSKLHGVEIAELRVPPGVGVALIVRGDTSMVPGPRTKLQQGDEILIVAPRALRRATEARLRAVGRRGRLAGWFGERGGAELDED</sequence>
<keyword evidence="8 9" id="KW-0472">Membrane</keyword>
<evidence type="ECO:0000256" key="2">
    <source>
        <dbReference type="ARBA" id="ARBA00022448"/>
    </source>
</evidence>
<feature type="transmembrane region" description="Helical" evidence="9">
    <location>
        <begin position="71"/>
        <end position="88"/>
    </location>
</feature>
<dbReference type="OrthoDB" id="9810759at2"/>
<evidence type="ECO:0000256" key="6">
    <source>
        <dbReference type="ARBA" id="ARBA00022989"/>
    </source>
</evidence>
<reference evidence="11 12" key="1">
    <citation type="submission" date="2019-02" db="EMBL/GenBank/DDBJ databases">
        <title>Draft genome sequences of novel Actinobacteria.</title>
        <authorList>
            <person name="Sahin N."/>
            <person name="Ay H."/>
            <person name="Saygin H."/>
        </authorList>
    </citation>
    <scope>NUCLEOTIDE SEQUENCE [LARGE SCALE GENOMIC DNA]</scope>
    <source>
        <strain evidence="11 12">8K307</strain>
    </source>
</reference>
<feature type="transmembrane region" description="Helical" evidence="9">
    <location>
        <begin position="129"/>
        <end position="148"/>
    </location>
</feature>
<dbReference type="Pfam" id="PF02080">
    <property type="entry name" value="TrkA_C"/>
    <property type="match status" value="1"/>
</dbReference>
<dbReference type="EMBL" id="SMLB01000033">
    <property type="protein sequence ID" value="TDD67014.1"/>
    <property type="molecule type" value="Genomic_DNA"/>
</dbReference>
<evidence type="ECO:0000256" key="1">
    <source>
        <dbReference type="ARBA" id="ARBA00004651"/>
    </source>
</evidence>
<dbReference type="InterPro" id="IPR036721">
    <property type="entry name" value="RCK_C_sf"/>
</dbReference>
<evidence type="ECO:0000259" key="10">
    <source>
        <dbReference type="PROSITE" id="PS51202"/>
    </source>
</evidence>
<feature type="transmembrane region" description="Helical" evidence="9">
    <location>
        <begin position="306"/>
        <end position="330"/>
    </location>
</feature>
<dbReference type="SUPFAM" id="SSF116726">
    <property type="entry name" value="TrkA C-terminal domain-like"/>
    <property type="match status" value="1"/>
</dbReference>
<dbReference type="Proteomes" id="UP000295217">
    <property type="component" value="Unassembled WGS sequence"/>
</dbReference>
<evidence type="ECO:0000256" key="8">
    <source>
        <dbReference type="ARBA" id="ARBA00023136"/>
    </source>
</evidence>
<dbReference type="NCBIfam" id="NF003716">
    <property type="entry name" value="PRK05326.1-3"/>
    <property type="match status" value="1"/>
</dbReference>
<dbReference type="AlphaFoldDB" id="A0A4R5A8L1"/>
<proteinExistence type="predicted"/>
<dbReference type="GO" id="GO:0006813">
    <property type="term" value="P:potassium ion transport"/>
    <property type="evidence" value="ECO:0007669"/>
    <property type="project" value="InterPro"/>
</dbReference>
<keyword evidence="7" id="KW-0406">Ion transport</keyword>
<dbReference type="Gene3D" id="1.20.1530.20">
    <property type="match status" value="1"/>
</dbReference>
<feature type="transmembrane region" description="Helical" evidence="9">
    <location>
        <begin position="252"/>
        <end position="270"/>
    </location>
</feature>
<dbReference type="NCBIfam" id="NF003715">
    <property type="entry name" value="PRK05326.1-2"/>
    <property type="match status" value="1"/>
</dbReference>
<evidence type="ECO:0000313" key="11">
    <source>
        <dbReference type="EMBL" id="TDD67014.1"/>
    </source>
</evidence>
<evidence type="ECO:0000256" key="9">
    <source>
        <dbReference type="SAM" id="Phobius"/>
    </source>
</evidence>
<feature type="transmembrane region" description="Helical" evidence="9">
    <location>
        <begin position="20"/>
        <end position="39"/>
    </location>
</feature>
<feature type="transmembrane region" description="Helical" evidence="9">
    <location>
        <begin position="46"/>
        <end position="65"/>
    </location>
</feature>
<evidence type="ECO:0000256" key="4">
    <source>
        <dbReference type="ARBA" id="ARBA00022475"/>
    </source>
</evidence>
<keyword evidence="4" id="KW-1003">Cell membrane</keyword>
<feature type="transmembrane region" description="Helical" evidence="9">
    <location>
        <begin position="225"/>
        <end position="246"/>
    </location>
</feature>
<feature type="transmembrane region" description="Helical" evidence="9">
    <location>
        <begin position="192"/>
        <end position="213"/>
    </location>
</feature>
<feature type="domain" description="RCK C-terminal" evidence="10">
    <location>
        <begin position="411"/>
        <end position="493"/>
    </location>
</feature>
<keyword evidence="6 9" id="KW-1133">Transmembrane helix</keyword>
<dbReference type="Gene3D" id="3.30.70.1450">
    <property type="entry name" value="Regulator of K+ conductance, C-terminal domain"/>
    <property type="match status" value="1"/>
</dbReference>
<feature type="transmembrane region" description="Helical" evidence="9">
    <location>
        <begin position="100"/>
        <end position="123"/>
    </location>
</feature>
<evidence type="ECO:0000256" key="7">
    <source>
        <dbReference type="ARBA" id="ARBA00023065"/>
    </source>
</evidence>
<accession>A0A4R5A8L1</accession>
<dbReference type="GO" id="GO:0008324">
    <property type="term" value="F:monoatomic cation transmembrane transporter activity"/>
    <property type="evidence" value="ECO:0007669"/>
    <property type="project" value="InterPro"/>
</dbReference>
<dbReference type="GO" id="GO:0015297">
    <property type="term" value="F:antiporter activity"/>
    <property type="evidence" value="ECO:0007669"/>
    <property type="project" value="UniProtKB-KW"/>
</dbReference>
<dbReference type="InterPro" id="IPR038770">
    <property type="entry name" value="Na+/solute_symporter_sf"/>
</dbReference>
<dbReference type="Pfam" id="PF00999">
    <property type="entry name" value="Na_H_Exchanger"/>
    <property type="match status" value="1"/>
</dbReference>
<dbReference type="PANTHER" id="PTHR32507">
    <property type="entry name" value="NA(+)/H(+) ANTIPORTER 1"/>
    <property type="match status" value="1"/>
</dbReference>
<name>A0A4R5A8L1_9ACTN</name>
<dbReference type="PANTHER" id="PTHR32507:SF7">
    <property type="entry name" value="K(+)_H(+) ANTIPORTER NHAP2"/>
    <property type="match status" value="1"/>
</dbReference>
<organism evidence="11 12">
    <name type="scientific">Jiangella aurantiaca</name>
    <dbReference type="NCBI Taxonomy" id="2530373"/>
    <lineage>
        <taxon>Bacteria</taxon>
        <taxon>Bacillati</taxon>
        <taxon>Actinomycetota</taxon>
        <taxon>Actinomycetes</taxon>
        <taxon>Jiangellales</taxon>
        <taxon>Jiangellaceae</taxon>
        <taxon>Jiangella</taxon>
    </lineage>
</organism>
<dbReference type="InterPro" id="IPR006037">
    <property type="entry name" value="RCK_C"/>
</dbReference>
<feature type="transmembrane region" description="Helical" evidence="9">
    <location>
        <begin position="372"/>
        <end position="395"/>
    </location>
</feature>
<gene>
    <name evidence="11" type="ORF">E1262_20565</name>
</gene>
<feature type="transmembrane region" description="Helical" evidence="9">
    <location>
        <begin position="342"/>
        <end position="360"/>
    </location>
</feature>
<evidence type="ECO:0000256" key="5">
    <source>
        <dbReference type="ARBA" id="ARBA00022692"/>
    </source>
</evidence>
<keyword evidence="2" id="KW-0813">Transport</keyword>
<keyword evidence="3" id="KW-0050">Antiport</keyword>
<dbReference type="GO" id="GO:1902600">
    <property type="term" value="P:proton transmembrane transport"/>
    <property type="evidence" value="ECO:0007669"/>
    <property type="project" value="InterPro"/>
</dbReference>
<keyword evidence="12" id="KW-1185">Reference proteome</keyword>
<protein>
    <submittedName>
        <fullName evidence="11">Potassium/proton antiporter</fullName>
    </submittedName>
</protein>